<feature type="region of interest" description="Disordered" evidence="1">
    <location>
        <begin position="226"/>
        <end position="300"/>
    </location>
</feature>
<feature type="region of interest" description="Disordered" evidence="1">
    <location>
        <begin position="53"/>
        <end position="106"/>
    </location>
</feature>
<feature type="compositionally biased region" description="Low complexity" evidence="1">
    <location>
        <begin position="392"/>
        <end position="410"/>
    </location>
</feature>
<dbReference type="GeneID" id="35604974"/>
<reference evidence="2 3" key="1">
    <citation type="submission" date="2016-03" db="EMBL/GenBank/DDBJ databases">
        <authorList>
            <person name="Ploux O."/>
        </authorList>
    </citation>
    <scope>NUCLEOTIDE SEQUENCE [LARGE SCALE GENOMIC DNA]</scope>
    <source>
        <strain evidence="2 3">URUG2</strain>
    </source>
</reference>
<feature type="compositionally biased region" description="Polar residues" evidence="1">
    <location>
        <begin position="120"/>
        <end position="131"/>
    </location>
</feature>
<feature type="compositionally biased region" description="Low complexity" evidence="1">
    <location>
        <begin position="290"/>
        <end position="300"/>
    </location>
</feature>
<accession>A0A2D3V1J6</accession>
<feature type="region of interest" description="Disordered" evidence="1">
    <location>
        <begin position="356"/>
        <end position="442"/>
    </location>
</feature>
<gene>
    <name evidence="2" type="ORF">RCC_09914</name>
</gene>
<dbReference type="EMBL" id="FJUY01000020">
    <property type="protein sequence ID" value="CZT24197.1"/>
    <property type="molecule type" value="Genomic_DNA"/>
</dbReference>
<feature type="region of interest" description="Disordered" evidence="1">
    <location>
        <begin position="119"/>
        <end position="181"/>
    </location>
</feature>
<dbReference type="AlphaFoldDB" id="A0A2D3V1J6"/>
<dbReference type="Proteomes" id="UP000225277">
    <property type="component" value="Unassembled WGS sequence"/>
</dbReference>
<evidence type="ECO:0000313" key="3">
    <source>
        <dbReference type="Proteomes" id="UP000225277"/>
    </source>
</evidence>
<feature type="compositionally biased region" description="Polar residues" evidence="1">
    <location>
        <begin position="242"/>
        <end position="289"/>
    </location>
</feature>
<feature type="compositionally biased region" description="Polar residues" evidence="1">
    <location>
        <begin position="153"/>
        <end position="175"/>
    </location>
</feature>
<feature type="compositionally biased region" description="Polar residues" evidence="1">
    <location>
        <begin position="68"/>
        <end position="90"/>
    </location>
</feature>
<protein>
    <submittedName>
        <fullName evidence="2">Uncharacterized protein</fullName>
    </submittedName>
</protein>
<evidence type="ECO:0000313" key="2">
    <source>
        <dbReference type="EMBL" id="CZT24197.1"/>
    </source>
</evidence>
<name>A0A2D3V1J6_9PEZI</name>
<organism evidence="2 3">
    <name type="scientific">Ramularia collo-cygni</name>
    <dbReference type="NCBI Taxonomy" id="112498"/>
    <lineage>
        <taxon>Eukaryota</taxon>
        <taxon>Fungi</taxon>
        <taxon>Dikarya</taxon>
        <taxon>Ascomycota</taxon>
        <taxon>Pezizomycotina</taxon>
        <taxon>Dothideomycetes</taxon>
        <taxon>Dothideomycetidae</taxon>
        <taxon>Mycosphaerellales</taxon>
        <taxon>Mycosphaerellaceae</taxon>
        <taxon>Ramularia</taxon>
    </lineage>
</organism>
<keyword evidence="3" id="KW-1185">Reference proteome</keyword>
<feature type="compositionally biased region" description="Basic and acidic residues" evidence="1">
    <location>
        <begin position="133"/>
        <end position="152"/>
    </location>
</feature>
<dbReference type="RefSeq" id="XP_023630921.1">
    <property type="nucleotide sequence ID" value="XM_023775153.1"/>
</dbReference>
<evidence type="ECO:0000256" key="1">
    <source>
        <dbReference type="SAM" id="MobiDB-lite"/>
    </source>
</evidence>
<sequence>MNNQEEARTPAGALLVENIDPELRIFNAPQANSSTRVDLAAQADRIARAASYAAMRRSAPMPLPQAPSAPSLQVRASDTSTKVDSSSGNSGPADIPSIPPDMASTFEGRSDILSHKRDYQTMSGQETGKTNKTQKETVAARRKRIEEIEKAKSSSNRAPASQQANDNPGNPQAPRTDTDNSDALDIFRSLNSSVLHETTPHFLTSAPAQPIPLTMREDVINNAVPVFQPNPPMPRDMLPTQEDGSSYPSPFSGVSDNRNSYQQPDFTKTWQGPHPHTSQSRNYQGPSQHSYNLSSSSSPGYNGYSSYPMAPKSQTWSPYMQDSWMSPAQSPRPIMTDPDTLAMSGGRTGYGAAEITDYAPTQDPPQCPDGYSVYGQADGDGGSETWGRPLGESFPEEQQPQLPSQLKESSATTMKSAGQGGRQVDGQLAQVGSLRPDSSADDAFMRMLQEALDGE</sequence>
<proteinExistence type="predicted"/>